<dbReference type="Proteomes" id="UP001497522">
    <property type="component" value="Chromosome 19"/>
</dbReference>
<proteinExistence type="predicted"/>
<name>A0ABP1B2N4_9BRYO</name>
<dbReference type="EMBL" id="OZ023720">
    <property type="protein sequence ID" value="CAK9869330.1"/>
    <property type="molecule type" value="Genomic_DNA"/>
</dbReference>
<keyword evidence="1" id="KW-1133">Transmembrane helix</keyword>
<evidence type="ECO:0000256" key="1">
    <source>
        <dbReference type="SAM" id="Phobius"/>
    </source>
</evidence>
<keyword evidence="1" id="KW-0472">Membrane</keyword>
<sequence>MAIRQGINTTRIIMQIMAACVFVVLLGMGKPVSGREIYVVILNDLPGEMQICVFNMWYCKHEGDQVGISVVVRMHIL</sequence>
<keyword evidence="3" id="KW-1185">Reference proteome</keyword>
<evidence type="ECO:0000313" key="3">
    <source>
        <dbReference type="Proteomes" id="UP001497522"/>
    </source>
</evidence>
<reference evidence="2" key="1">
    <citation type="submission" date="2024-03" db="EMBL/GenBank/DDBJ databases">
        <authorList>
            <consortium name="ELIXIR-Norway"/>
            <consortium name="Elixir Norway"/>
        </authorList>
    </citation>
    <scope>NUCLEOTIDE SEQUENCE</scope>
</reference>
<evidence type="ECO:0000313" key="2">
    <source>
        <dbReference type="EMBL" id="CAK9869330.1"/>
    </source>
</evidence>
<protein>
    <submittedName>
        <fullName evidence="2">Uncharacterized protein</fullName>
    </submittedName>
</protein>
<gene>
    <name evidence="2" type="ORF">CSSPJE1EN2_LOCUS12088</name>
</gene>
<organism evidence="2 3">
    <name type="scientific">Sphagnum jensenii</name>
    <dbReference type="NCBI Taxonomy" id="128206"/>
    <lineage>
        <taxon>Eukaryota</taxon>
        <taxon>Viridiplantae</taxon>
        <taxon>Streptophyta</taxon>
        <taxon>Embryophyta</taxon>
        <taxon>Bryophyta</taxon>
        <taxon>Sphagnophytina</taxon>
        <taxon>Sphagnopsida</taxon>
        <taxon>Sphagnales</taxon>
        <taxon>Sphagnaceae</taxon>
        <taxon>Sphagnum</taxon>
    </lineage>
</organism>
<accession>A0ABP1B2N4</accession>
<keyword evidence="1" id="KW-0812">Transmembrane</keyword>
<feature type="transmembrane region" description="Helical" evidence="1">
    <location>
        <begin position="12"/>
        <end position="29"/>
    </location>
</feature>